<proteinExistence type="predicted"/>
<name>A0ABD2YCU1_9GENT</name>
<dbReference type="EMBL" id="JBJUIK010000014">
    <property type="protein sequence ID" value="KAL3504506.1"/>
    <property type="molecule type" value="Genomic_DNA"/>
</dbReference>
<gene>
    <name evidence="1" type="ORF">ACH5RR_034347</name>
</gene>
<evidence type="ECO:0000313" key="2">
    <source>
        <dbReference type="Proteomes" id="UP001630127"/>
    </source>
</evidence>
<protein>
    <submittedName>
        <fullName evidence="1">Uncharacterized protein</fullName>
    </submittedName>
</protein>
<comment type="caution">
    <text evidence="1">The sequence shown here is derived from an EMBL/GenBank/DDBJ whole genome shotgun (WGS) entry which is preliminary data.</text>
</comment>
<keyword evidence="2" id="KW-1185">Reference proteome</keyword>
<dbReference type="SUPFAM" id="SSF53697">
    <property type="entry name" value="SIS domain"/>
    <property type="match status" value="1"/>
</dbReference>
<dbReference type="PANTHER" id="PTHR10937">
    <property type="entry name" value="GLUCOSAMINE--FRUCTOSE-6-PHOSPHATE AMINOTRANSFERASE, ISOMERIZING"/>
    <property type="match status" value="1"/>
</dbReference>
<organism evidence="1 2">
    <name type="scientific">Cinchona calisaya</name>
    <dbReference type="NCBI Taxonomy" id="153742"/>
    <lineage>
        <taxon>Eukaryota</taxon>
        <taxon>Viridiplantae</taxon>
        <taxon>Streptophyta</taxon>
        <taxon>Embryophyta</taxon>
        <taxon>Tracheophyta</taxon>
        <taxon>Spermatophyta</taxon>
        <taxon>Magnoliopsida</taxon>
        <taxon>eudicotyledons</taxon>
        <taxon>Gunneridae</taxon>
        <taxon>Pentapetalae</taxon>
        <taxon>asterids</taxon>
        <taxon>lamiids</taxon>
        <taxon>Gentianales</taxon>
        <taxon>Rubiaceae</taxon>
        <taxon>Cinchonoideae</taxon>
        <taxon>Cinchoneae</taxon>
        <taxon>Cinchona</taxon>
    </lineage>
</organism>
<sequence length="100" mass="11012">MKDLAELLINEQSLLVFGKGYNYATTLEVDHNLPIVVVATRDACFSKQQSVNQQLHARKGRLVVMCSEGDSASVELCGSCRVIEVPHVEDCLQLVVNIIP</sequence>
<dbReference type="Proteomes" id="UP001630127">
    <property type="component" value="Unassembled WGS sequence"/>
</dbReference>
<reference evidence="1 2" key="1">
    <citation type="submission" date="2024-11" db="EMBL/GenBank/DDBJ databases">
        <title>A near-complete genome assembly of Cinchona calisaya.</title>
        <authorList>
            <person name="Lian D.C."/>
            <person name="Zhao X.W."/>
            <person name="Wei L."/>
        </authorList>
    </citation>
    <scope>NUCLEOTIDE SEQUENCE [LARGE SCALE GENOMIC DNA]</scope>
    <source>
        <tissue evidence="1">Nenye</tissue>
    </source>
</reference>
<dbReference type="InterPro" id="IPR046348">
    <property type="entry name" value="SIS_dom_sf"/>
</dbReference>
<evidence type="ECO:0000313" key="1">
    <source>
        <dbReference type="EMBL" id="KAL3504506.1"/>
    </source>
</evidence>
<accession>A0ABD2YCU1</accession>
<dbReference type="PANTHER" id="PTHR10937:SF0">
    <property type="entry name" value="GLUTAMINE--FRUCTOSE-6-PHOSPHATE TRANSAMINASE (ISOMERIZING)"/>
    <property type="match status" value="1"/>
</dbReference>
<dbReference type="Gene3D" id="3.40.50.10490">
    <property type="entry name" value="Glucose-6-phosphate isomerase like protein, domain 1"/>
    <property type="match status" value="1"/>
</dbReference>
<dbReference type="AlphaFoldDB" id="A0ABD2YCU1"/>